<dbReference type="Proteomes" id="UP000069272">
    <property type="component" value="Chromosome 3R"/>
</dbReference>
<dbReference type="PANTHER" id="PTHR15375">
    <property type="entry name" value="ACTIVATOR OF S-PHASE KINASE-RELATED"/>
    <property type="match status" value="1"/>
</dbReference>
<dbReference type="PANTHER" id="PTHR15375:SF26">
    <property type="entry name" value="PROTEIN CHIFFON"/>
    <property type="match status" value="1"/>
</dbReference>
<dbReference type="GO" id="GO:0043539">
    <property type="term" value="F:protein serine/threonine kinase activator activity"/>
    <property type="evidence" value="ECO:0007669"/>
    <property type="project" value="TreeGrafter"/>
</dbReference>
<dbReference type="GO" id="GO:0010571">
    <property type="term" value="P:positive regulation of nuclear cell cycle DNA replication"/>
    <property type="evidence" value="ECO:0007669"/>
    <property type="project" value="TreeGrafter"/>
</dbReference>
<feature type="compositionally biased region" description="Polar residues" evidence="1">
    <location>
        <begin position="31"/>
        <end position="41"/>
    </location>
</feature>
<dbReference type="GO" id="GO:1901987">
    <property type="term" value="P:regulation of cell cycle phase transition"/>
    <property type="evidence" value="ECO:0007669"/>
    <property type="project" value="TreeGrafter"/>
</dbReference>
<feature type="region of interest" description="Disordered" evidence="1">
    <location>
        <begin position="1"/>
        <end position="46"/>
    </location>
</feature>
<reference evidence="2 3" key="1">
    <citation type="journal article" date="2017" name="G3 (Bethesda)">
        <title>The Physical Genome Mapping of Anopheles albimanus Corrected Scaffold Misassemblies and Identified Interarm Rearrangements in Genus Anopheles.</title>
        <authorList>
            <person name="Artemov G.N."/>
            <person name="Peery A.N."/>
            <person name="Jiang X."/>
            <person name="Tu Z."/>
            <person name="Stegniy V.N."/>
            <person name="Sharakhova M.V."/>
            <person name="Sharakhov I.V."/>
        </authorList>
    </citation>
    <scope>NUCLEOTIDE SEQUENCE [LARGE SCALE GENOMIC DNA]</scope>
    <source>
        <strain evidence="2 3">ALBI9_A</strain>
    </source>
</reference>
<evidence type="ECO:0000313" key="3">
    <source>
        <dbReference type="Proteomes" id="UP000069272"/>
    </source>
</evidence>
<keyword evidence="3" id="KW-1185">Reference proteome</keyword>
<dbReference type="AlphaFoldDB" id="A0A182FBJ2"/>
<dbReference type="GO" id="GO:0031431">
    <property type="term" value="C:Dbf4-dependent protein kinase complex"/>
    <property type="evidence" value="ECO:0007669"/>
    <property type="project" value="TreeGrafter"/>
</dbReference>
<dbReference type="VEuPathDB" id="VectorBase:AALB20_036215"/>
<name>A0A182FBJ2_ANOAL</name>
<dbReference type="InterPro" id="IPR051590">
    <property type="entry name" value="Replication_Regulatory_Kinase"/>
</dbReference>
<reference evidence="2" key="2">
    <citation type="submission" date="2022-08" db="UniProtKB">
        <authorList>
            <consortium name="EnsemblMetazoa"/>
        </authorList>
    </citation>
    <scope>IDENTIFICATION</scope>
    <source>
        <strain evidence="2">STECLA/ALBI9_A</strain>
    </source>
</reference>
<sequence>MVSPSKAKLSRIASQKSQQQRPEPEPQRKSVASTSSTSNNKVKLVKGSKPLIHHRFYLDIERHQVATKIESTIKELGG</sequence>
<organism evidence="2 3">
    <name type="scientific">Anopheles albimanus</name>
    <name type="common">New world malaria mosquito</name>
    <dbReference type="NCBI Taxonomy" id="7167"/>
    <lineage>
        <taxon>Eukaryota</taxon>
        <taxon>Metazoa</taxon>
        <taxon>Ecdysozoa</taxon>
        <taxon>Arthropoda</taxon>
        <taxon>Hexapoda</taxon>
        <taxon>Insecta</taxon>
        <taxon>Pterygota</taxon>
        <taxon>Neoptera</taxon>
        <taxon>Endopterygota</taxon>
        <taxon>Diptera</taxon>
        <taxon>Nematocera</taxon>
        <taxon>Culicoidea</taxon>
        <taxon>Culicidae</taxon>
        <taxon>Anophelinae</taxon>
        <taxon>Anopheles</taxon>
    </lineage>
</organism>
<evidence type="ECO:0000256" key="1">
    <source>
        <dbReference type="SAM" id="MobiDB-lite"/>
    </source>
</evidence>
<protein>
    <submittedName>
        <fullName evidence="2">Uncharacterized protein</fullName>
    </submittedName>
</protein>
<accession>A0A182FBJ2</accession>
<proteinExistence type="predicted"/>
<dbReference type="STRING" id="7167.A0A182FBJ2"/>
<dbReference type="EnsemblMetazoa" id="AALB003875-RA">
    <property type="protein sequence ID" value="AALB003875-PA"/>
    <property type="gene ID" value="AALB003875"/>
</dbReference>
<dbReference type="VEuPathDB" id="VectorBase:AALB017770"/>
<evidence type="ECO:0000313" key="2">
    <source>
        <dbReference type="EnsemblMetazoa" id="AALB003875-PA"/>
    </source>
</evidence>